<reference evidence="1 2" key="1">
    <citation type="submission" date="2014-02" db="EMBL/GenBank/DDBJ databases">
        <title>The genome sequence of Colletotrichum simmondsii CBS122122.</title>
        <authorList>
            <person name="Baroncelli R."/>
            <person name="Thon M.R."/>
        </authorList>
    </citation>
    <scope>NUCLEOTIDE SEQUENCE [LARGE SCALE GENOMIC DNA]</scope>
    <source>
        <strain evidence="1 2">CBS122122</strain>
    </source>
</reference>
<proteinExistence type="predicted"/>
<gene>
    <name evidence="1" type="ORF">CSIM01_02660</name>
</gene>
<sequence length="114" mass="12605">MRAEHDAEMKRLQAENDAEMKRLQGQHDILAGVAKVGTEKAYTSDLQSSQSAPLRPARLKKKATFDLAPPEWSAVTFHPTGLTTALRLESGHRGRDKVDGPRHTHRLDCVLPVG</sequence>
<organism evidence="1 2">
    <name type="scientific">Colletotrichum simmondsii</name>
    <dbReference type="NCBI Taxonomy" id="703756"/>
    <lineage>
        <taxon>Eukaryota</taxon>
        <taxon>Fungi</taxon>
        <taxon>Dikarya</taxon>
        <taxon>Ascomycota</taxon>
        <taxon>Pezizomycotina</taxon>
        <taxon>Sordariomycetes</taxon>
        <taxon>Hypocreomycetidae</taxon>
        <taxon>Glomerellales</taxon>
        <taxon>Glomerellaceae</taxon>
        <taxon>Colletotrichum</taxon>
        <taxon>Colletotrichum acutatum species complex</taxon>
    </lineage>
</organism>
<name>A0A135RUK6_9PEZI</name>
<dbReference type="EMBL" id="JFBX01000828">
    <property type="protein sequence ID" value="KXH27376.1"/>
    <property type="molecule type" value="Genomic_DNA"/>
</dbReference>
<accession>A0A135RUK6</accession>
<dbReference type="AlphaFoldDB" id="A0A135RUK6"/>
<protein>
    <submittedName>
        <fullName evidence="1">Uncharacterized protein</fullName>
    </submittedName>
</protein>
<comment type="caution">
    <text evidence="1">The sequence shown here is derived from an EMBL/GenBank/DDBJ whole genome shotgun (WGS) entry which is preliminary data.</text>
</comment>
<keyword evidence="2" id="KW-1185">Reference proteome</keyword>
<evidence type="ECO:0000313" key="1">
    <source>
        <dbReference type="EMBL" id="KXH27376.1"/>
    </source>
</evidence>
<evidence type="ECO:0000313" key="2">
    <source>
        <dbReference type="Proteomes" id="UP000070328"/>
    </source>
</evidence>
<dbReference type="Proteomes" id="UP000070328">
    <property type="component" value="Unassembled WGS sequence"/>
</dbReference>